<evidence type="ECO:0000256" key="1">
    <source>
        <dbReference type="SAM" id="MobiDB-lite"/>
    </source>
</evidence>
<feature type="compositionally biased region" description="Basic residues" evidence="1">
    <location>
        <begin position="402"/>
        <end position="415"/>
    </location>
</feature>
<feature type="compositionally biased region" description="Basic and acidic residues" evidence="1">
    <location>
        <begin position="416"/>
        <end position="432"/>
    </location>
</feature>
<gene>
    <name evidence="3" type="ORF">GX50_04639</name>
</gene>
<evidence type="ECO:0008006" key="5">
    <source>
        <dbReference type="Google" id="ProtNLM"/>
    </source>
</evidence>
<dbReference type="STRING" id="73230.A0A2B7Z802"/>
<dbReference type="VEuPathDB" id="FungiDB:EMCG_08039"/>
<proteinExistence type="predicted"/>
<feature type="compositionally biased region" description="Pro residues" evidence="1">
    <location>
        <begin position="486"/>
        <end position="497"/>
    </location>
</feature>
<feature type="region of interest" description="Disordered" evidence="1">
    <location>
        <begin position="477"/>
        <end position="523"/>
    </location>
</feature>
<feature type="compositionally biased region" description="Pro residues" evidence="1">
    <location>
        <begin position="439"/>
        <end position="452"/>
    </location>
</feature>
<accession>A0A2B7Z802</accession>
<evidence type="ECO:0000313" key="3">
    <source>
        <dbReference type="EMBL" id="PGH32534.1"/>
    </source>
</evidence>
<evidence type="ECO:0000256" key="2">
    <source>
        <dbReference type="SAM" id="SignalP"/>
    </source>
</evidence>
<feature type="chain" id="PRO_5013083819" description="Membrane-associated protein" evidence="2">
    <location>
        <begin position="18"/>
        <end position="534"/>
    </location>
</feature>
<feature type="compositionally biased region" description="Basic and acidic residues" evidence="1">
    <location>
        <begin position="391"/>
        <end position="401"/>
    </location>
</feature>
<name>A0A2B7Z802_9EURO</name>
<keyword evidence="2" id="KW-0732">Signal</keyword>
<organism evidence="3 4">
    <name type="scientific">[Emmonsia] crescens</name>
    <dbReference type="NCBI Taxonomy" id="73230"/>
    <lineage>
        <taxon>Eukaryota</taxon>
        <taxon>Fungi</taxon>
        <taxon>Dikarya</taxon>
        <taxon>Ascomycota</taxon>
        <taxon>Pezizomycotina</taxon>
        <taxon>Eurotiomycetes</taxon>
        <taxon>Eurotiomycetidae</taxon>
        <taxon>Onygenales</taxon>
        <taxon>Ajellomycetaceae</taxon>
        <taxon>Emergomyces</taxon>
    </lineage>
</organism>
<comment type="caution">
    <text evidence="3">The sequence shown here is derived from an EMBL/GenBank/DDBJ whole genome shotgun (WGS) entry which is preliminary data.</text>
</comment>
<reference evidence="3 4" key="1">
    <citation type="submission" date="2017-10" db="EMBL/GenBank/DDBJ databases">
        <title>Comparative genomics in systemic dimorphic fungi from Ajellomycetaceae.</title>
        <authorList>
            <person name="Munoz J.F."/>
            <person name="Mcewen J.G."/>
            <person name="Clay O.K."/>
            <person name="Cuomo C.A."/>
        </authorList>
    </citation>
    <scope>NUCLEOTIDE SEQUENCE [LARGE SCALE GENOMIC DNA]</scope>
    <source>
        <strain evidence="3 4">UAMH4076</strain>
    </source>
</reference>
<keyword evidence="4" id="KW-1185">Reference proteome</keyword>
<feature type="region of interest" description="Disordered" evidence="1">
    <location>
        <begin position="383"/>
        <end position="459"/>
    </location>
</feature>
<evidence type="ECO:0000313" key="4">
    <source>
        <dbReference type="Proteomes" id="UP000226031"/>
    </source>
</evidence>
<feature type="signal peptide" evidence="2">
    <location>
        <begin position="1"/>
        <end position="17"/>
    </location>
</feature>
<sequence length="534" mass="57468">MLLFPFLGLIASLTLWGTFFPVPFTDIHPHGSFVGRVTGAIRASFLLTGTYEFVLTAGSKAAGAFQHERLESFAGFSGLPGLPSKTHHRDMYCNSSCWVFAPDIGTVESPDACFSRDMYSGSSSEINLATKPLEGYHVAPSSVETHNLAQSAWSSISLLELAVGSLAIATVCWLSFRLINHASTRKDRALSLGRLFVPSPEVANHLVMTSSLTATVNLSNAVVLVATSAACDSVMAMIESSIGMGQSGVNLMYSRENGSLFTGSVAVCDVPLSAPVLVLGSPLVESPTVDFHPVVDVAINRLVRQQIGMLVNWSDCMATDSDVTPVERVNKEPGSTSELPASVPALRVPQLTALVLRRLENISHFVLLRLVLVILAAAGDGQTVAENRSSPNKEEGPSERPKRNRMGQRQRRRISRRDMREQQTELIQRLEGENDGGSSPPPQTPPPAPVPASPAGQVVPSTVAPMVPIRSAMPTNLQGQGNGFHPPQPYPPPPAPQFPVFAGQPPVPGQGDQLPPFAWPYRQSGYSRYPHQRF</sequence>
<dbReference type="Proteomes" id="UP000226031">
    <property type="component" value="Unassembled WGS sequence"/>
</dbReference>
<dbReference type="AlphaFoldDB" id="A0A2B7Z802"/>
<dbReference type="EMBL" id="PDND01000089">
    <property type="protein sequence ID" value="PGH32534.1"/>
    <property type="molecule type" value="Genomic_DNA"/>
</dbReference>
<protein>
    <recommendedName>
        <fullName evidence="5">Membrane-associated protein</fullName>
    </recommendedName>
</protein>